<evidence type="ECO:0000256" key="3">
    <source>
        <dbReference type="ARBA" id="ARBA00022448"/>
    </source>
</evidence>
<evidence type="ECO:0000256" key="6">
    <source>
        <dbReference type="ARBA" id="ARBA00022989"/>
    </source>
</evidence>
<dbReference type="PANTHER" id="PTHR34975">
    <property type="entry name" value="SPORE GERMINATION PROTEIN A2"/>
    <property type="match status" value="1"/>
</dbReference>
<comment type="caution">
    <text evidence="8">The sequence shown here is derived from an EMBL/GenBank/DDBJ whole genome shotgun (WGS) entry which is preliminary data.</text>
</comment>
<dbReference type="RefSeq" id="WP_100061813.1">
    <property type="nucleotide sequence ID" value="NZ_NUSQ01000103.1"/>
</dbReference>
<dbReference type="PANTHER" id="PTHR34975:SF2">
    <property type="entry name" value="SPORE GERMINATION PROTEIN A2"/>
    <property type="match status" value="1"/>
</dbReference>
<keyword evidence="7" id="KW-0472">Membrane</keyword>
<evidence type="ECO:0000313" key="8">
    <source>
        <dbReference type="EMBL" id="PHD66739.1"/>
    </source>
</evidence>
<name>A0A2B5Y2D4_9BACI</name>
<sequence>MKTYIKDQLLVPPFLVFFLVQCVQFGTGVLSFQRNVVKTSGHDAWIPILLNGLIVHVLIWMIYQILDKEKADLIFIHEMTFGKWIGGLFSTLFILYSLSLSLITLRTFIEIVQVWMFPLLKTWPFALTFLLSVYYVVSNGFRTVTGICFLGVVIPFYLFFTFLVPLEFSHFRNLLPVFDHSFKEMVISLKETTFSFVGFEFILLYYPFIHKPETSQKWAHWGNFLSMTVYLFIMVVTLVYFDLEHLKQTTWPTLTMWKIIELPFVERFEFIGIASWTFVILPNLCVYLWAASRGTRELIKIKQRKALIFFLFLCLIGNYFLKDHESIQMLEKSISIVSRFTFYIYIPLLFIIYHVRFKVRKKS</sequence>
<evidence type="ECO:0000256" key="2">
    <source>
        <dbReference type="ARBA" id="ARBA00007998"/>
    </source>
</evidence>
<dbReference type="GO" id="GO:0016020">
    <property type="term" value="C:membrane"/>
    <property type="evidence" value="ECO:0007669"/>
    <property type="project" value="UniProtKB-SubCell"/>
</dbReference>
<evidence type="ECO:0000256" key="5">
    <source>
        <dbReference type="ARBA" id="ARBA00022692"/>
    </source>
</evidence>
<reference evidence="8 9" key="1">
    <citation type="submission" date="2017-09" db="EMBL/GenBank/DDBJ databases">
        <title>Large-scale bioinformatics analysis of Bacillus genomes uncovers conserved roles of natural products in bacterial physiology.</title>
        <authorList>
            <consortium name="Agbiome Team Llc"/>
            <person name="Bleich R.M."/>
            <person name="Grubbs K.J."/>
            <person name="Santa Maria K.C."/>
            <person name="Allen S.E."/>
            <person name="Farag S."/>
            <person name="Shank E.A."/>
            <person name="Bowers A."/>
        </authorList>
    </citation>
    <scope>NUCLEOTIDE SEQUENCE [LARGE SCALE GENOMIC DNA]</scope>
    <source>
        <strain evidence="8 9">AFS044250</strain>
    </source>
</reference>
<proteinExistence type="inferred from homology"/>
<evidence type="ECO:0000313" key="9">
    <source>
        <dbReference type="Proteomes" id="UP000225997"/>
    </source>
</evidence>
<dbReference type="GO" id="GO:0009847">
    <property type="term" value="P:spore germination"/>
    <property type="evidence" value="ECO:0007669"/>
    <property type="project" value="InterPro"/>
</dbReference>
<keyword evidence="3" id="KW-0813">Transport</keyword>
<protein>
    <submittedName>
        <fullName evidence="8">Spore gernimation protein</fullName>
    </submittedName>
</protein>
<dbReference type="Pfam" id="PF03845">
    <property type="entry name" value="Spore_permease"/>
    <property type="match status" value="1"/>
</dbReference>
<comment type="subcellular location">
    <subcellularLocation>
        <location evidence="1">Membrane</location>
        <topology evidence="1">Multi-pass membrane protein</topology>
    </subcellularLocation>
</comment>
<keyword evidence="5" id="KW-0812">Transmembrane</keyword>
<comment type="similarity">
    <text evidence="2">Belongs to the amino acid-polyamine-organocation (APC) superfamily. Spore germination protein (SGP) (TC 2.A.3.9) family.</text>
</comment>
<evidence type="ECO:0000256" key="4">
    <source>
        <dbReference type="ARBA" id="ARBA00022544"/>
    </source>
</evidence>
<dbReference type="NCBIfam" id="TIGR00912">
    <property type="entry name" value="2A0309"/>
    <property type="match status" value="1"/>
</dbReference>
<dbReference type="InterPro" id="IPR004761">
    <property type="entry name" value="Spore_GerAB"/>
</dbReference>
<dbReference type="EMBL" id="NUSQ01000103">
    <property type="protein sequence ID" value="PHD66739.1"/>
    <property type="molecule type" value="Genomic_DNA"/>
</dbReference>
<dbReference type="Proteomes" id="UP000225997">
    <property type="component" value="Unassembled WGS sequence"/>
</dbReference>
<keyword evidence="6" id="KW-1133">Transmembrane helix</keyword>
<dbReference type="AlphaFoldDB" id="A0A2B5Y2D4"/>
<evidence type="ECO:0000256" key="1">
    <source>
        <dbReference type="ARBA" id="ARBA00004141"/>
    </source>
</evidence>
<gene>
    <name evidence="8" type="ORF">COF40_20785</name>
</gene>
<organism evidence="8 9">
    <name type="scientific">Bacillus toyonensis</name>
    <dbReference type="NCBI Taxonomy" id="155322"/>
    <lineage>
        <taxon>Bacteria</taxon>
        <taxon>Bacillati</taxon>
        <taxon>Bacillota</taxon>
        <taxon>Bacilli</taxon>
        <taxon>Bacillales</taxon>
        <taxon>Bacillaceae</taxon>
        <taxon>Bacillus</taxon>
        <taxon>Bacillus cereus group</taxon>
    </lineage>
</organism>
<accession>A0A2B5Y2D4</accession>
<keyword evidence="4" id="KW-0309">Germination</keyword>
<evidence type="ECO:0000256" key="7">
    <source>
        <dbReference type="ARBA" id="ARBA00023136"/>
    </source>
</evidence>